<keyword evidence="1" id="KW-0812">Transmembrane</keyword>
<evidence type="ECO:0000259" key="2">
    <source>
        <dbReference type="Pfam" id="PF20163"/>
    </source>
</evidence>
<feature type="transmembrane region" description="Helical" evidence="1">
    <location>
        <begin position="145"/>
        <end position="164"/>
    </location>
</feature>
<feature type="domain" description="DUF6536" evidence="2">
    <location>
        <begin position="141"/>
        <end position="282"/>
    </location>
</feature>
<sequence>MIEAASSVRFQYGSSAISNVTLLSGESELEAQYRSLLRSNEDGRGDYDRLELGDLSNTALLEATAYDPYRRSSRASTDTKTRSISSSLSFTSDSTFKSKGKAFFERARNTFRISRNVSPNERENTRPGHGLWTELMLVDRTLRGMAGLTTVFAVIMIIVCICYAKRFDEHIDAMPNSTSVRISRGSNSSMNHKAEGFKFLINVAATMILGMSNTYQQLLTALKVDDLKHALYKYGDARVGTNSPFSINHKRKGRLKAWLAWILLICTSMPVHLLANSVIGVTEYYGMKMNVHYSSVFNTTQSGSRGDYDCYSALRLGQARLDPSDWQSSIPDSSSSYSGYYFTGSECPANHSSPHDNPFKESTTDEKYYSDVTVHYETGSPCEAALNKSTNPGQVWSEFSNSQYHNNCSDSDYSSSASTYCRYTYIFFGGCTDDMFYCEYESKPESERNDSMQGNQHWLVLRMQAAIILAVCITIKAAYMIGVNVKARHEVKTHCLTFGDILVASNFDPDLRIPNESLVNGGDFHRRAVSHSCHKHCKSQKLSDTGEELGHCQNCKKYNKVNNCPGLPWPALSTKRKKSLITNLGQTALTQMLTLSFTSMAMVGVSIFLVVTYVPKYAYAVCVGWTSYNKQFAASQVFASMAVDSLWGEIAAFLISNGAQLLYSCLYLLLIYNITLISMEHEWGKFERARQRLRCTIVKSERFDESYFLQLPRKILFPIMAYSVVMHWLLGLAILAKEDIVFDGYSMYSRYNIVTVPDGVWGSCALLLAMTSCCWWAFTYKREGFIPQMFGSIRTLCAATSQLNDFPVAGIHWGDLGTNESGAFRHAGLSAGEVGEIVPNEIYA</sequence>
<keyword evidence="1" id="KW-0472">Membrane</keyword>
<keyword evidence="1" id="KW-1133">Transmembrane helix</keyword>
<accession>A0A8H4N0E0</accession>
<dbReference type="AlphaFoldDB" id="A0A8H4N0E0"/>
<proteinExistence type="predicted"/>
<feature type="transmembrane region" description="Helical" evidence="1">
    <location>
        <begin position="593"/>
        <end position="614"/>
    </location>
</feature>
<keyword evidence="4" id="KW-1185">Reference proteome</keyword>
<name>A0A8H4N0E0_9PEZI</name>
<feature type="transmembrane region" description="Helical" evidence="1">
    <location>
        <begin position="459"/>
        <end position="479"/>
    </location>
</feature>
<dbReference type="PANTHER" id="PTHR35395">
    <property type="entry name" value="DUF6536 DOMAIN-CONTAINING PROTEIN"/>
    <property type="match status" value="1"/>
</dbReference>
<feature type="transmembrane region" description="Helical" evidence="1">
    <location>
        <begin position="258"/>
        <end position="279"/>
    </location>
</feature>
<reference evidence="3" key="1">
    <citation type="submission" date="2020-04" db="EMBL/GenBank/DDBJ databases">
        <title>Genome Assembly and Annotation of Botryosphaeria dothidea sdau 11-99, a Latent Pathogen of Apple Fruit Ring Rot in China.</title>
        <authorList>
            <person name="Yu C."/>
            <person name="Diao Y."/>
            <person name="Lu Q."/>
            <person name="Zhao J."/>
            <person name="Cui S."/>
            <person name="Peng C."/>
            <person name="He B."/>
            <person name="Liu H."/>
        </authorList>
    </citation>
    <scope>NUCLEOTIDE SEQUENCE [LARGE SCALE GENOMIC DNA]</scope>
    <source>
        <strain evidence="3">Sdau11-99</strain>
    </source>
</reference>
<feature type="transmembrane region" description="Helical" evidence="1">
    <location>
        <begin position="650"/>
        <end position="672"/>
    </location>
</feature>
<evidence type="ECO:0000313" key="3">
    <source>
        <dbReference type="EMBL" id="KAF4301481.1"/>
    </source>
</evidence>
<feature type="transmembrane region" description="Helical" evidence="1">
    <location>
        <begin position="715"/>
        <end position="736"/>
    </location>
</feature>
<protein>
    <recommendedName>
        <fullName evidence="2">DUF6536 domain-containing protein</fullName>
    </recommendedName>
</protein>
<organism evidence="3 4">
    <name type="scientific">Botryosphaeria dothidea</name>
    <dbReference type="NCBI Taxonomy" id="55169"/>
    <lineage>
        <taxon>Eukaryota</taxon>
        <taxon>Fungi</taxon>
        <taxon>Dikarya</taxon>
        <taxon>Ascomycota</taxon>
        <taxon>Pezizomycotina</taxon>
        <taxon>Dothideomycetes</taxon>
        <taxon>Dothideomycetes incertae sedis</taxon>
        <taxon>Botryosphaeriales</taxon>
        <taxon>Botryosphaeriaceae</taxon>
        <taxon>Botryosphaeria</taxon>
    </lineage>
</organism>
<dbReference type="Proteomes" id="UP000572817">
    <property type="component" value="Unassembled WGS sequence"/>
</dbReference>
<gene>
    <name evidence="3" type="ORF">GTA08_BOTSDO10669</name>
</gene>
<evidence type="ECO:0000313" key="4">
    <source>
        <dbReference type="Proteomes" id="UP000572817"/>
    </source>
</evidence>
<evidence type="ECO:0000256" key="1">
    <source>
        <dbReference type="SAM" id="Phobius"/>
    </source>
</evidence>
<dbReference type="Pfam" id="PF20163">
    <property type="entry name" value="DUF6536"/>
    <property type="match status" value="1"/>
</dbReference>
<dbReference type="PANTHER" id="PTHR35395:SF1">
    <property type="entry name" value="DUF6536 DOMAIN-CONTAINING PROTEIN"/>
    <property type="match status" value="1"/>
</dbReference>
<dbReference type="OrthoDB" id="5429634at2759"/>
<dbReference type="InterPro" id="IPR046623">
    <property type="entry name" value="DUF6536"/>
</dbReference>
<comment type="caution">
    <text evidence="3">The sequence shown here is derived from an EMBL/GenBank/DDBJ whole genome shotgun (WGS) entry which is preliminary data.</text>
</comment>
<dbReference type="EMBL" id="WWBZ02000082">
    <property type="protein sequence ID" value="KAF4301481.1"/>
    <property type="molecule type" value="Genomic_DNA"/>
</dbReference>
<feature type="transmembrane region" description="Helical" evidence="1">
    <location>
        <begin position="759"/>
        <end position="778"/>
    </location>
</feature>